<sequence>MDYSFIQKVKMWLCRTFGHKFNAKEAWVYGGMKHNNCKRCMHVVSKKHTPSK</sequence>
<evidence type="ECO:0000313" key="1">
    <source>
        <dbReference type="EMBL" id="AUR92059.1"/>
    </source>
</evidence>
<dbReference type="Proteomes" id="UP000267376">
    <property type="component" value="Segment"/>
</dbReference>
<gene>
    <name evidence="1" type="ORF">NVP1169O_31</name>
</gene>
<organism evidence="1 2">
    <name type="scientific">Vibrio phage 1.169.O._10N.261.52.B1</name>
    <dbReference type="NCBI Taxonomy" id="1881213"/>
    <lineage>
        <taxon>Viruses</taxon>
        <taxon>Duplodnaviria</taxon>
        <taxon>Heunggongvirae</taxon>
        <taxon>Uroviricota</taxon>
        <taxon>Caudoviricetes</taxon>
        <taxon>Schitoviridae</taxon>
        <taxon>Mukerjeevirus</taxon>
        <taxon>Mukerjeevirus mv52B1</taxon>
    </lineage>
</organism>
<protein>
    <submittedName>
        <fullName evidence="1">Uncharacterized protein</fullName>
    </submittedName>
</protein>
<keyword evidence="2" id="KW-1185">Reference proteome</keyword>
<name>A0A2I7REJ4_9CAUD</name>
<evidence type="ECO:0000313" key="2">
    <source>
        <dbReference type="Proteomes" id="UP000267376"/>
    </source>
</evidence>
<reference evidence="1 2" key="1">
    <citation type="submission" date="2017-11" db="EMBL/GenBank/DDBJ databases">
        <title>A major lineage of nontailed dsDNA viruses as unrecognized killers of marine bacteria.</title>
        <authorList>
            <person name="Kauffman K.M."/>
            <person name="Hussain F.A."/>
            <person name="Yang J."/>
            <person name="Arevalo P."/>
            <person name="Brown J.M."/>
            <person name="Chang W.K."/>
            <person name="VanInsberghe D."/>
            <person name="Elsherbini J."/>
            <person name="Cutler M.B."/>
            <person name="Kelly L."/>
            <person name="Polz M.F."/>
        </authorList>
    </citation>
    <scope>NUCLEOTIDE SEQUENCE [LARGE SCALE GENOMIC DNA]</scope>
</reference>
<proteinExistence type="predicted"/>
<dbReference type="EMBL" id="MG592536">
    <property type="protein sequence ID" value="AUR92059.1"/>
    <property type="molecule type" value="Genomic_DNA"/>
</dbReference>
<accession>A0A2I7REJ4</accession>